<keyword evidence="2" id="KW-1185">Reference proteome</keyword>
<name>A0A327JWI8_9BRAD</name>
<dbReference type="Proteomes" id="UP000248863">
    <property type="component" value="Unassembled WGS sequence"/>
</dbReference>
<protein>
    <recommendedName>
        <fullName evidence="3">Nucleotidyl transferase AbiEii/AbiGii toxin family protein</fullName>
    </recommendedName>
</protein>
<comment type="caution">
    <text evidence="1">The sequence shown here is derived from an EMBL/GenBank/DDBJ whole genome shotgun (WGS) entry which is preliminary data.</text>
</comment>
<evidence type="ECO:0000313" key="1">
    <source>
        <dbReference type="EMBL" id="RAI29946.1"/>
    </source>
</evidence>
<dbReference type="OrthoDB" id="9796281at2"/>
<accession>A0A327JWI8</accession>
<sequence>MFRPKLQILAAPQRTLWAELAATPNSFTLYGGTAIALRLGHRESVDFDFFSRRPFQPSNLLDGISYLAGGSVVQSAANTLTVRVDRSGPVMLSYFGGLRLGQVEADESVDGPMIPVASLVDLAGMKVAVVTQRAELKDYLDIHALLTGGGLSLATMLSAAGIIYGEAFSPLLAVKAISYHDDPALAALPGAIRRDLTASVRRVDLQRLPTLSAVRFREPPP</sequence>
<dbReference type="AlphaFoldDB" id="A0A327JWI8"/>
<dbReference type="Pfam" id="PF08843">
    <property type="entry name" value="AbiEii"/>
    <property type="match status" value="1"/>
</dbReference>
<evidence type="ECO:0000313" key="2">
    <source>
        <dbReference type="Proteomes" id="UP000248863"/>
    </source>
</evidence>
<organism evidence="1 2">
    <name type="scientific">Rhodoplanes elegans</name>
    <dbReference type="NCBI Taxonomy" id="29408"/>
    <lineage>
        <taxon>Bacteria</taxon>
        <taxon>Pseudomonadati</taxon>
        <taxon>Pseudomonadota</taxon>
        <taxon>Alphaproteobacteria</taxon>
        <taxon>Hyphomicrobiales</taxon>
        <taxon>Nitrobacteraceae</taxon>
        <taxon>Rhodoplanes</taxon>
    </lineage>
</organism>
<evidence type="ECO:0008006" key="3">
    <source>
        <dbReference type="Google" id="ProtNLM"/>
    </source>
</evidence>
<dbReference type="EMBL" id="NPEU01000646">
    <property type="protein sequence ID" value="RAI29946.1"/>
    <property type="molecule type" value="Genomic_DNA"/>
</dbReference>
<dbReference type="RefSeq" id="WP_111360394.1">
    <property type="nucleotide sequence ID" value="NZ_NHSK01000200.1"/>
</dbReference>
<gene>
    <name evidence="1" type="ORF">CH338_28120</name>
</gene>
<proteinExistence type="predicted"/>
<reference evidence="1 2" key="1">
    <citation type="submission" date="2017-07" db="EMBL/GenBank/DDBJ databases">
        <title>Draft Genome Sequences of Select Purple Nonsulfur Bacteria.</title>
        <authorList>
            <person name="Lasarre B."/>
            <person name="Mckinlay J.B."/>
        </authorList>
    </citation>
    <scope>NUCLEOTIDE SEQUENCE [LARGE SCALE GENOMIC DNA]</scope>
    <source>
        <strain evidence="1 2">DSM 11907</strain>
    </source>
</reference>
<dbReference type="InterPro" id="IPR014942">
    <property type="entry name" value="AbiEii"/>
</dbReference>